<dbReference type="Gene3D" id="3.40.50.720">
    <property type="entry name" value="NAD(P)-binding Rossmann-like Domain"/>
    <property type="match status" value="1"/>
</dbReference>
<dbReference type="STRING" id="1314785.A0A165BF58"/>
<dbReference type="PANTHER" id="PTHR45348">
    <property type="entry name" value="HYPOTHETICAL OXIDOREDUCTASE (EUROFUNG)"/>
    <property type="match status" value="1"/>
</dbReference>
<protein>
    <submittedName>
        <fullName evidence="2">GroES-like protein</fullName>
    </submittedName>
</protein>
<dbReference type="InterPro" id="IPR020843">
    <property type="entry name" value="ER"/>
</dbReference>
<evidence type="ECO:0000313" key="2">
    <source>
        <dbReference type="EMBL" id="KZT00923.1"/>
    </source>
</evidence>
<accession>A0A165BF58</accession>
<gene>
    <name evidence="2" type="ORF">LAESUDRAFT_731761</name>
</gene>
<dbReference type="InterPro" id="IPR036291">
    <property type="entry name" value="NAD(P)-bd_dom_sf"/>
</dbReference>
<dbReference type="Proteomes" id="UP000076871">
    <property type="component" value="Unassembled WGS sequence"/>
</dbReference>
<dbReference type="RefSeq" id="XP_040758663.1">
    <property type="nucleotide sequence ID" value="XM_040910108.1"/>
</dbReference>
<dbReference type="EMBL" id="KV427673">
    <property type="protein sequence ID" value="KZT00923.1"/>
    <property type="molecule type" value="Genomic_DNA"/>
</dbReference>
<dbReference type="SUPFAM" id="SSF51735">
    <property type="entry name" value="NAD(P)-binding Rossmann-fold domains"/>
    <property type="match status" value="1"/>
</dbReference>
<dbReference type="InterPro" id="IPR047122">
    <property type="entry name" value="Trans-enoyl_RdTase-like"/>
</dbReference>
<organism evidence="2 3">
    <name type="scientific">Laetiporus sulphureus 93-53</name>
    <dbReference type="NCBI Taxonomy" id="1314785"/>
    <lineage>
        <taxon>Eukaryota</taxon>
        <taxon>Fungi</taxon>
        <taxon>Dikarya</taxon>
        <taxon>Basidiomycota</taxon>
        <taxon>Agaricomycotina</taxon>
        <taxon>Agaricomycetes</taxon>
        <taxon>Polyporales</taxon>
        <taxon>Laetiporus</taxon>
    </lineage>
</organism>
<dbReference type="AlphaFoldDB" id="A0A165BF58"/>
<dbReference type="Pfam" id="PF08240">
    <property type="entry name" value="ADH_N"/>
    <property type="match status" value="1"/>
</dbReference>
<dbReference type="SUPFAM" id="SSF50129">
    <property type="entry name" value="GroES-like"/>
    <property type="match status" value="1"/>
</dbReference>
<evidence type="ECO:0000259" key="1">
    <source>
        <dbReference type="SMART" id="SM00829"/>
    </source>
</evidence>
<dbReference type="Gene3D" id="3.90.180.10">
    <property type="entry name" value="Medium-chain alcohol dehydrogenases, catalytic domain"/>
    <property type="match status" value="1"/>
</dbReference>
<dbReference type="PANTHER" id="PTHR45348:SF2">
    <property type="entry name" value="ZINC-TYPE ALCOHOL DEHYDROGENASE-LIKE PROTEIN C2E1P3.01"/>
    <property type="match status" value="1"/>
</dbReference>
<proteinExistence type="predicted"/>
<dbReference type="InterPro" id="IPR013154">
    <property type="entry name" value="ADH-like_N"/>
</dbReference>
<dbReference type="InterPro" id="IPR013149">
    <property type="entry name" value="ADH-like_C"/>
</dbReference>
<dbReference type="InParanoid" id="A0A165BF58"/>
<dbReference type="InterPro" id="IPR011032">
    <property type="entry name" value="GroES-like_sf"/>
</dbReference>
<evidence type="ECO:0000313" key="3">
    <source>
        <dbReference type="Proteomes" id="UP000076871"/>
    </source>
</evidence>
<reference evidence="2 3" key="1">
    <citation type="journal article" date="2016" name="Mol. Biol. Evol.">
        <title>Comparative Genomics of Early-Diverging Mushroom-Forming Fungi Provides Insights into the Origins of Lignocellulose Decay Capabilities.</title>
        <authorList>
            <person name="Nagy L.G."/>
            <person name="Riley R."/>
            <person name="Tritt A."/>
            <person name="Adam C."/>
            <person name="Daum C."/>
            <person name="Floudas D."/>
            <person name="Sun H."/>
            <person name="Yadav J.S."/>
            <person name="Pangilinan J."/>
            <person name="Larsson K.H."/>
            <person name="Matsuura K."/>
            <person name="Barry K."/>
            <person name="Labutti K."/>
            <person name="Kuo R."/>
            <person name="Ohm R.A."/>
            <person name="Bhattacharya S.S."/>
            <person name="Shirouzu T."/>
            <person name="Yoshinaga Y."/>
            <person name="Martin F.M."/>
            <person name="Grigoriev I.V."/>
            <person name="Hibbett D.S."/>
        </authorList>
    </citation>
    <scope>NUCLEOTIDE SEQUENCE [LARGE SCALE GENOMIC DNA]</scope>
    <source>
        <strain evidence="2 3">93-53</strain>
    </source>
</reference>
<dbReference type="OrthoDB" id="3233595at2759"/>
<keyword evidence="3" id="KW-1185">Reference proteome</keyword>
<feature type="domain" description="Enoyl reductase (ER)" evidence="1">
    <location>
        <begin position="14"/>
        <end position="343"/>
    </location>
</feature>
<dbReference type="GO" id="GO:0016651">
    <property type="term" value="F:oxidoreductase activity, acting on NAD(P)H"/>
    <property type="evidence" value="ECO:0007669"/>
    <property type="project" value="InterPro"/>
</dbReference>
<dbReference type="GeneID" id="63827137"/>
<name>A0A165BF58_9APHY</name>
<dbReference type="Pfam" id="PF00107">
    <property type="entry name" value="ADH_zinc_N"/>
    <property type="match status" value="1"/>
</dbReference>
<dbReference type="CDD" id="cd08249">
    <property type="entry name" value="enoyl_reductase_like"/>
    <property type="match status" value="1"/>
</dbReference>
<dbReference type="SMART" id="SM00829">
    <property type="entry name" value="PKS_ER"/>
    <property type="match status" value="1"/>
</dbReference>
<sequence length="349" mass="37463">MRHQTALLLTSRQGHFALGISKLPKPGPGEILINVRATALNPVDWKIYALGIIVNKYPAVLGSDIAGVVEDVGEGVAGFSRGDRVLTQGVINVNSHSSFQQYALGFSDVTAKIPEHLTFEQAATIPLALATAAVGLFNQYSESGSAHLYPPWEPGGRGKYDGEPFLVFGGSSSVGQYVIQLAKLAGFEPIITTASPHNAKYLLDLGATHVLDRHLSADDTRSEIFHITSKPIQTIYDAVSLLETQNMAYDILATGGCLVLVLNEVLDKKKKREDKRVVKVSGSTVVPEENRAMGISLYSRLSALLDEGIIKPNRVEILPNGLEGISDGLARLGNGVSNIKLVARPMDTL</sequence>